<protein>
    <submittedName>
        <fullName evidence="1">3936_t:CDS:1</fullName>
    </submittedName>
</protein>
<gene>
    <name evidence="1" type="ORF">DEBURN_LOCUS8289</name>
</gene>
<name>A0A9N9BPE5_9GLOM</name>
<comment type="caution">
    <text evidence="1">The sequence shown here is derived from an EMBL/GenBank/DDBJ whole genome shotgun (WGS) entry which is preliminary data.</text>
</comment>
<dbReference type="Proteomes" id="UP000789706">
    <property type="component" value="Unassembled WGS sequence"/>
</dbReference>
<evidence type="ECO:0000313" key="1">
    <source>
        <dbReference type="EMBL" id="CAG8575182.1"/>
    </source>
</evidence>
<evidence type="ECO:0000313" key="2">
    <source>
        <dbReference type="Proteomes" id="UP000789706"/>
    </source>
</evidence>
<dbReference type="EMBL" id="CAJVPK010001182">
    <property type="protein sequence ID" value="CAG8575182.1"/>
    <property type="molecule type" value="Genomic_DNA"/>
</dbReference>
<dbReference type="AlphaFoldDB" id="A0A9N9BPE5"/>
<keyword evidence="2" id="KW-1185">Reference proteome</keyword>
<sequence>MCNYYLTEVKAKFDSTSGLKFKINGLNTITNDNSDYNDLDLNDDFYQKRYSRATFGQLSTKPNSTLSLDSTIYDLPQQHINDLLS</sequence>
<feature type="non-terminal residue" evidence="1">
    <location>
        <position position="1"/>
    </location>
</feature>
<organism evidence="1 2">
    <name type="scientific">Diversispora eburnea</name>
    <dbReference type="NCBI Taxonomy" id="1213867"/>
    <lineage>
        <taxon>Eukaryota</taxon>
        <taxon>Fungi</taxon>
        <taxon>Fungi incertae sedis</taxon>
        <taxon>Mucoromycota</taxon>
        <taxon>Glomeromycotina</taxon>
        <taxon>Glomeromycetes</taxon>
        <taxon>Diversisporales</taxon>
        <taxon>Diversisporaceae</taxon>
        <taxon>Diversispora</taxon>
    </lineage>
</organism>
<accession>A0A9N9BPE5</accession>
<reference evidence="1" key="1">
    <citation type="submission" date="2021-06" db="EMBL/GenBank/DDBJ databases">
        <authorList>
            <person name="Kallberg Y."/>
            <person name="Tangrot J."/>
            <person name="Rosling A."/>
        </authorList>
    </citation>
    <scope>NUCLEOTIDE SEQUENCE</scope>
    <source>
        <strain evidence="1">AZ414A</strain>
    </source>
</reference>
<proteinExistence type="predicted"/>